<keyword evidence="2" id="KW-1185">Reference proteome</keyword>
<name>A0ACB0YF25_MELEN</name>
<proteinExistence type="predicted"/>
<evidence type="ECO:0000313" key="1">
    <source>
        <dbReference type="EMBL" id="CAK5044265.1"/>
    </source>
</evidence>
<accession>A0ACB0YF25</accession>
<protein>
    <submittedName>
        <fullName evidence="1">Uncharacterized protein</fullName>
    </submittedName>
</protein>
<gene>
    <name evidence="1" type="ORF">MENTE1834_LOCUS11402</name>
</gene>
<dbReference type="Proteomes" id="UP001497535">
    <property type="component" value="Unassembled WGS sequence"/>
</dbReference>
<comment type="caution">
    <text evidence="1">The sequence shown here is derived from an EMBL/GenBank/DDBJ whole genome shotgun (WGS) entry which is preliminary data.</text>
</comment>
<evidence type="ECO:0000313" key="2">
    <source>
        <dbReference type="Proteomes" id="UP001497535"/>
    </source>
</evidence>
<sequence>MVKLNNDREYCSLLKKLENAKRVYKSSPEKITGICLELAEYLRNSLLLINESEKRYNEVILWGKEDESCSVDCSLAYRNLAEIAIEKGFFKFSIKIPMWCAPNFWSRKASYSLVTALVETV</sequence>
<organism evidence="1 2">
    <name type="scientific">Meloidogyne enterolobii</name>
    <name type="common">Root-knot nematode worm</name>
    <name type="synonym">Meloidogyne mayaguensis</name>
    <dbReference type="NCBI Taxonomy" id="390850"/>
    <lineage>
        <taxon>Eukaryota</taxon>
        <taxon>Metazoa</taxon>
        <taxon>Ecdysozoa</taxon>
        <taxon>Nematoda</taxon>
        <taxon>Chromadorea</taxon>
        <taxon>Rhabditida</taxon>
        <taxon>Tylenchina</taxon>
        <taxon>Tylenchomorpha</taxon>
        <taxon>Tylenchoidea</taxon>
        <taxon>Meloidogynidae</taxon>
        <taxon>Meloidogyninae</taxon>
        <taxon>Meloidogyne</taxon>
    </lineage>
</organism>
<reference evidence="1" key="1">
    <citation type="submission" date="2023-11" db="EMBL/GenBank/DDBJ databases">
        <authorList>
            <person name="Poullet M."/>
        </authorList>
    </citation>
    <scope>NUCLEOTIDE SEQUENCE</scope>
    <source>
        <strain evidence="1">E1834</strain>
    </source>
</reference>
<dbReference type="EMBL" id="CAVMJV010000011">
    <property type="protein sequence ID" value="CAK5044265.1"/>
    <property type="molecule type" value="Genomic_DNA"/>
</dbReference>